<dbReference type="PROSITE" id="PS51779">
    <property type="entry name" value="POTRA"/>
    <property type="match status" value="1"/>
</dbReference>
<dbReference type="InterPro" id="IPR050487">
    <property type="entry name" value="FtsQ_DivIB"/>
</dbReference>
<dbReference type="GO" id="GO:0005886">
    <property type="term" value="C:plasma membrane"/>
    <property type="evidence" value="ECO:0007669"/>
    <property type="project" value="TreeGrafter"/>
</dbReference>
<dbReference type="InterPro" id="IPR013685">
    <property type="entry name" value="POTRA_FtsQ_type"/>
</dbReference>
<feature type="domain" description="POTRA" evidence="9">
    <location>
        <begin position="28"/>
        <end position="96"/>
    </location>
</feature>
<dbReference type="PANTHER" id="PTHR37820:SF1">
    <property type="entry name" value="CELL DIVISION PROTEIN FTSQ"/>
    <property type="match status" value="1"/>
</dbReference>
<protein>
    <submittedName>
        <fullName evidence="10">Polypeptide-transport-associated domain protein FtsQ-type</fullName>
    </submittedName>
</protein>
<dbReference type="GO" id="GO:0051301">
    <property type="term" value="P:cell division"/>
    <property type="evidence" value="ECO:0007669"/>
    <property type="project" value="UniProtKB-KW"/>
</dbReference>
<keyword evidence="6 8" id="KW-0472">Membrane</keyword>
<evidence type="ECO:0000256" key="1">
    <source>
        <dbReference type="ARBA" id="ARBA00004370"/>
    </source>
</evidence>
<dbReference type="STRING" id="574087.Acear_0751"/>
<evidence type="ECO:0000313" key="11">
    <source>
        <dbReference type="Proteomes" id="UP000001661"/>
    </source>
</evidence>
<keyword evidence="4 8" id="KW-0812">Transmembrane</keyword>
<dbReference type="Pfam" id="PF03799">
    <property type="entry name" value="FtsQ_DivIB_C"/>
    <property type="match status" value="1"/>
</dbReference>
<dbReference type="Gene3D" id="3.40.50.10960">
    <property type="match status" value="1"/>
</dbReference>
<keyword evidence="11" id="KW-1185">Reference proteome</keyword>
<dbReference type="PANTHER" id="PTHR37820">
    <property type="entry name" value="CELL DIVISION PROTEIN DIVIB"/>
    <property type="match status" value="1"/>
</dbReference>
<name>D9QVN2_ACEAZ</name>
<dbReference type="InterPro" id="IPR005548">
    <property type="entry name" value="Cell_div_FtsQ/DivIB_C"/>
</dbReference>
<dbReference type="Pfam" id="PF08478">
    <property type="entry name" value="POTRA_1"/>
    <property type="match status" value="1"/>
</dbReference>
<evidence type="ECO:0000256" key="5">
    <source>
        <dbReference type="ARBA" id="ARBA00022989"/>
    </source>
</evidence>
<evidence type="ECO:0000256" key="7">
    <source>
        <dbReference type="ARBA" id="ARBA00023306"/>
    </source>
</evidence>
<dbReference type="AlphaFoldDB" id="D9QVN2"/>
<evidence type="ECO:0000256" key="6">
    <source>
        <dbReference type="ARBA" id="ARBA00023136"/>
    </source>
</evidence>
<keyword evidence="2" id="KW-1003">Cell membrane</keyword>
<organism evidence="10 11">
    <name type="scientific">Acetohalobium arabaticum (strain ATCC 49924 / DSM 5501 / Z-7288)</name>
    <dbReference type="NCBI Taxonomy" id="574087"/>
    <lineage>
        <taxon>Bacteria</taxon>
        <taxon>Bacillati</taxon>
        <taxon>Bacillota</taxon>
        <taxon>Clostridia</taxon>
        <taxon>Halanaerobiales</taxon>
        <taxon>Halobacteroidaceae</taxon>
        <taxon>Acetohalobium</taxon>
    </lineage>
</organism>
<reference evidence="10 11" key="1">
    <citation type="journal article" date="2010" name="Stand. Genomic Sci.">
        <title>Complete genome sequence of Acetohalobium arabaticum type strain (Z-7288).</title>
        <authorList>
            <person name="Sikorski J."/>
            <person name="Lapidus A."/>
            <person name="Chertkov O."/>
            <person name="Lucas S."/>
            <person name="Copeland A."/>
            <person name="Glavina Del Rio T."/>
            <person name="Nolan M."/>
            <person name="Tice H."/>
            <person name="Cheng J.F."/>
            <person name="Han C."/>
            <person name="Brambilla E."/>
            <person name="Pitluck S."/>
            <person name="Liolios K."/>
            <person name="Ivanova N."/>
            <person name="Mavromatis K."/>
            <person name="Mikhailova N."/>
            <person name="Pati A."/>
            <person name="Bruce D."/>
            <person name="Detter C."/>
            <person name="Tapia R."/>
            <person name="Goodwin L."/>
            <person name="Chen A."/>
            <person name="Palaniappan K."/>
            <person name="Land M."/>
            <person name="Hauser L."/>
            <person name="Chang Y.J."/>
            <person name="Jeffries C.D."/>
            <person name="Rohde M."/>
            <person name="Goker M."/>
            <person name="Spring S."/>
            <person name="Woyke T."/>
            <person name="Bristow J."/>
            <person name="Eisen J.A."/>
            <person name="Markowitz V."/>
            <person name="Hugenholtz P."/>
            <person name="Kyrpides N.C."/>
            <person name="Klenk H.P."/>
        </authorList>
    </citation>
    <scope>NUCLEOTIDE SEQUENCE [LARGE SCALE GENOMIC DNA]</scope>
    <source>
        <strain evidence="11">ATCC 49924 / DSM 5501 / Z-7288</strain>
    </source>
</reference>
<evidence type="ECO:0000313" key="10">
    <source>
        <dbReference type="EMBL" id="ADL12291.1"/>
    </source>
</evidence>
<keyword evidence="3" id="KW-0132">Cell division</keyword>
<sequence length="233" mass="27127">MDRKDYFILSLSLVIIIAVLTFINSNFFSLSSVVVSGNKVLTNREIIQAAGLNKEENIFQIDFEDISAKLMEKHQIKGVVLKRKLPSTVKIKLDERRPLLAVLSNNKYLLLNKNGWILTKIEKLSNVTYPILKDVEVNTINNKVKLTEHLQTSLQYLTGVDRKILNRIDSIEFDTKDNVIFQLESGIVKFGQPLKIDYKIKLFNQIYHDLKEKRKKLEYINLKYYKNPVVRLE</sequence>
<proteinExistence type="predicted"/>
<dbReference type="EMBL" id="CP002105">
    <property type="protein sequence ID" value="ADL12291.1"/>
    <property type="molecule type" value="Genomic_DNA"/>
</dbReference>
<feature type="transmembrane region" description="Helical" evidence="8">
    <location>
        <begin position="6"/>
        <end position="23"/>
    </location>
</feature>
<comment type="subcellular location">
    <subcellularLocation>
        <location evidence="1">Membrane</location>
    </subcellularLocation>
</comment>
<evidence type="ECO:0000256" key="8">
    <source>
        <dbReference type="SAM" id="Phobius"/>
    </source>
</evidence>
<dbReference type="HOGENOM" id="CLU_047677_4_2_9"/>
<gene>
    <name evidence="10" type="ordered locus">Acear_0751</name>
</gene>
<dbReference type="Gene3D" id="3.10.20.310">
    <property type="entry name" value="membrane protein fhac"/>
    <property type="match status" value="1"/>
</dbReference>
<dbReference type="KEGG" id="aar:Acear_0751"/>
<dbReference type="RefSeq" id="WP_013277737.1">
    <property type="nucleotide sequence ID" value="NC_014378.1"/>
</dbReference>
<accession>D9QVN2</accession>
<evidence type="ECO:0000256" key="3">
    <source>
        <dbReference type="ARBA" id="ARBA00022618"/>
    </source>
</evidence>
<evidence type="ECO:0000256" key="2">
    <source>
        <dbReference type="ARBA" id="ARBA00022475"/>
    </source>
</evidence>
<evidence type="ECO:0000256" key="4">
    <source>
        <dbReference type="ARBA" id="ARBA00022692"/>
    </source>
</evidence>
<dbReference type="InterPro" id="IPR034746">
    <property type="entry name" value="POTRA"/>
</dbReference>
<dbReference type="eggNOG" id="COG1589">
    <property type="taxonomic scope" value="Bacteria"/>
</dbReference>
<keyword evidence="7" id="KW-0131">Cell cycle</keyword>
<dbReference type="Proteomes" id="UP000001661">
    <property type="component" value="Chromosome"/>
</dbReference>
<keyword evidence="5 8" id="KW-1133">Transmembrane helix</keyword>
<evidence type="ECO:0000259" key="9">
    <source>
        <dbReference type="PROSITE" id="PS51779"/>
    </source>
</evidence>